<sequence>MRRCFNQSRWISLNNEYQRQRTAYRTRLDILRAAQLKRDIFGQNDQDHYQRVCRMLKGQDILPARTFINCDSPGSTVQNLVDDLFPSDHQETDTPHQALSHSVYVINNNLGALAHLMKKIKIIWPTWQKILSERAHTMLPSFEKTDRRTISTELQRVAKRPLIVTVRSTTLWHQWPLSEKGTL</sequence>
<accession>A0A922HW74</accession>
<reference evidence="1" key="1">
    <citation type="submission" date="2013-05" db="EMBL/GenBank/DDBJ databases">
        <authorList>
            <person name="Yim A.K.Y."/>
            <person name="Chan T.F."/>
            <person name="Ji K.M."/>
            <person name="Liu X.Y."/>
            <person name="Zhou J.W."/>
            <person name="Li R.Q."/>
            <person name="Yang K.Y."/>
            <person name="Li J."/>
            <person name="Li M."/>
            <person name="Law P.T.W."/>
            <person name="Wu Y.L."/>
            <person name="Cai Z.L."/>
            <person name="Qin H."/>
            <person name="Bao Y."/>
            <person name="Leung R.K.K."/>
            <person name="Ng P.K.S."/>
            <person name="Zou J."/>
            <person name="Zhong X.J."/>
            <person name="Ran P.X."/>
            <person name="Zhong N.S."/>
            <person name="Liu Z.G."/>
            <person name="Tsui S.K.W."/>
        </authorList>
    </citation>
    <scope>NUCLEOTIDE SEQUENCE</scope>
    <source>
        <strain evidence="1">Derf</strain>
        <tissue evidence="1">Whole organism</tissue>
    </source>
</reference>
<gene>
    <name evidence="1" type="ORF">DERF_011490</name>
</gene>
<comment type="caution">
    <text evidence="1">The sequence shown here is derived from an EMBL/GenBank/DDBJ whole genome shotgun (WGS) entry which is preliminary data.</text>
</comment>
<keyword evidence="2" id="KW-1185">Reference proteome</keyword>
<dbReference type="AlphaFoldDB" id="A0A922HW74"/>
<protein>
    <submittedName>
        <fullName evidence="1">Uncharacterized protein</fullName>
    </submittedName>
</protein>
<reference evidence="1" key="2">
    <citation type="journal article" date="2022" name="Res Sq">
        <title>Comparative Genomics Reveals Insights into the Divergent Evolution of Astigmatic Mites and Household Pest Adaptations.</title>
        <authorList>
            <person name="Xiong Q."/>
            <person name="Wan A.T.-Y."/>
            <person name="Liu X.-Y."/>
            <person name="Fung C.S.-H."/>
            <person name="Xiao X."/>
            <person name="Malainual N."/>
            <person name="Hou J."/>
            <person name="Wang L."/>
            <person name="Wang M."/>
            <person name="Yang K."/>
            <person name="Cui Y."/>
            <person name="Leung E."/>
            <person name="Nong W."/>
            <person name="Shin S.-K."/>
            <person name="Au S."/>
            <person name="Jeong K.Y."/>
            <person name="Chew F.T."/>
            <person name="Hui J."/>
            <person name="Leung T.F."/>
            <person name="Tungtrongchitr A."/>
            <person name="Zhong N."/>
            <person name="Liu Z."/>
            <person name="Tsui S."/>
        </authorList>
    </citation>
    <scope>NUCLEOTIDE SEQUENCE</scope>
    <source>
        <strain evidence="1">Derf</strain>
        <tissue evidence="1">Whole organism</tissue>
    </source>
</reference>
<evidence type="ECO:0000313" key="2">
    <source>
        <dbReference type="Proteomes" id="UP000790347"/>
    </source>
</evidence>
<proteinExistence type="predicted"/>
<dbReference type="Proteomes" id="UP000790347">
    <property type="component" value="Unassembled WGS sequence"/>
</dbReference>
<name>A0A922HW74_DERFA</name>
<organism evidence="1 2">
    <name type="scientific">Dermatophagoides farinae</name>
    <name type="common">American house dust mite</name>
    <dbReference type="NCBI Taxonomy" id="6954"/>
    <lineage>
        <taxon>Eukaryota</taxon>
        <taxon>Metazoa</taxon>
        <taxon>Ecdysozoa</taxon>
        <taxon>Arthropoda</taxon>
        <taxon>Chelicerata</taxon>
        <taxon>Arachnida</taxon>
        <taxon>Acari</taxon>
        <taxon>Acariformes</taxon>
        <taxon>Sarcoptiformes</taxon>
        <taxon>Astigmata</taxon>
        <taxon>Psoroptidia</taxon>
        <taxon>Analgoidea</taxon>
        <taxon>Pyroglyphidae</taxon>
        <taxon>Dermatophagoidinae</taxon>
        <taxon>Dermatophagoides</taxon>
    </lineage>
</organism>
<evidence type="ECO:0000313" key="1">
    <source>
        <dbReference type="EMBL" id="KAH9506773.1"/>
    </source>
</evidence>
<dbReference type="EMBL" id="ASGP02000005">
    <property type="protein sequence ID" value="KAH9506773.1"/>
    <property type="molecule type" value="Genomic_DNA"/>
</dbReference>